<sequence length="59" mass="6786">MLLFVTLIVSFFDMCDNDLVFGRNVHCVFNASEEDKSLMWFLFGKRGGFKLSFSLLLAD</sequence>
<protein>
    <submittedName>
        <fullName evidence="1">Uncharacterized protein</fullName>
    </submittedName>
</protein>
<name>A0AAN1FL61_9VIBR</name>
<evidence type="ECO:0000313" key="2">
    <source>
        <dbReference type="Proteomes" id="UP000197092"/>
    </source>
</evidence>
<dbReference type="Proteomes" id="UP000197092">
    <property type="component" value="Chromosome 2"/>
</dbReference>
<accession>A0AAN1FL61</accession>
<dbReference type="KEGG" id="vsh:BSZ05_22825"/>
<reference evidence="2" key="1">
    <citation type="submission" date="2016-12" db="EMBL/GenBank/DDBJ databases">
        <title>Comparative genomic analysis reveals the diversity, evolution, and environmental adaptation strategies of the genus Vibrio.</title>
        <authorList>
            <person name="Lin H."/>
            <person name="Wang X."/>
            <person name="Zhang X.-H."/>
        </authorList>
    </citation>
    <scope>NUCLEOTIDE SEQUENCE [LARGE SCALE GENOMIC DNA]</scope>
    <source>
        <strain evidence="2">QT6D1</strain>
    </source>
</reference>
<proteinExistence type="predicted"/>
<evidence type="ECO:0000313" key="1">
    <source>
        <dbReference type="EMBL" id="ASI92613.1"/>
    </source>
</evidence>
<dbReference type="EMBL" id="CP018309">
    <property type="protein sequence ID" value="ASI92613.1"/>
    <property type="molecule type" value="Genomic_DNA"/>
</dbReference>
<organism evidence="1 2">
    <name type="scientific">Vibrio mediterranei</name>
    <dbReference type="NCBI Taxonomy" id="689"/>
    <lineage>
        <taxon>Bacteria</taxon>
        <taxon>Pseudomonadati</taxon>
        <taxon>Pseudomonadota</taxon>
        <taxon>Gammaproteobacteria</taxon>
        <taxon>Vibrionales</taxon>
        <taxon>Vibrionaceae</taxon>
        <taxon>Vibrio</taxon>
    </lineage>
</organism>
<dbReference type="AlphaFoldDB" id="A0AAN1FL61"/>
<gene>
    <name evidence="1" type="ORF">BSZ05_22825</name>
</gene>